<dbReference type="Pfam" id="PF01966">
    <property type="entry name" value="HD"/>
    <property type="match status" value="1"/>
</dbReference>
<evidence type="ECO:0000259" key="2">
    <source>
        <dbReference type="PROSITE" id="PS51831"/>
    </source>
</evidence>
<dbReference type="InterPro" id="IPR006674">
    <property type="entry name" value="HD_domain"/>
</dbReference>
<keyword evidence="4" id="KW-1185">Reference proteome</keyword>
<dbReference type="PANTHER" id="PTHR11373:SF4">
    <property type="entry name" value="DEOXYNUCLEOSIDE TRIPHOSPHATE TRIPHOSPHOHYDROLASE SAMHD1"/>
    <property type="match status" value="1"/>
</dbReference>
<protein>
    <recommendedName>
        <fullName evidence="2">HD domain-containing protein</fullName>
    </recommendedName>
</protein>
<name>A0ABD0Y3P4_UMBPY</name>
<dbReference type="PANTHER" id="PTHR11373">
    <property type="entry name" value="DEOXYNUCLEOSIDE TRIPHOSPHATE TRIPHOSPHOHYDROLASE"/>
    <property type="match status" value="1"/>
</dbReference>
<organism evidence="3 4">
    <name type="scientific">Umbra pygmaea</name>
    <name type="common">Eastern mudminnow</name>
    <dbReference type="NCBI Taxonomy" id="75934"/>
    <lineage>
        <taxon>Eukaryota</taxon>
        <taxon>Metazoa</taxon>
        <taxon>Chordata</taxon>
        <taxon>Craniata</taxon>
        <taxon>Vertebrata</taxon>
        <taxon>Euteleostomi</taxon>
        <taxon>Actinopterygii</taxon>
        <taxon>Neopterygii</taxon>
        <taxon>Teleostei</taxon>
        <taxon>Protacanthopterygii</taxon>
        <taxon>Esociformes</taxon>
        <taxon>Umbridae</taxon>
        <taxon>Umbra</taxon>
    </lineage>
</organism>
<dbReference type="SMART" id="SM00471">
    <property type="entry name" value="HDc"/>
    <property type="match status" value="1"/>
</dbReference>
<sequence length="454" mass="52813">MSKVFNDPIHGHIEIHPLLVKIIDTPQFQRLRYIKQLGGTYFVYPGASHNRFEHSIGVSHLAGLMVQGLKDRQGLGITEDDILCVKIAGLCHDLGHGPFSHMFDQRFIPRIPSRFKWSHEEASLKMFDHMVEVNNLKDEMTIHGLKVPDDLDFIKELINGPLKSNESSLKGRPKEKFFLYEIVANKKNGIDVDKWDYFARDSYHLGIKNNFDCHRALSFTRVCEVEGLELKRICTRDKEVDNLYDMFHTRNCLHRRACQHKVGNIIEIMITEAFVLADPHIKIEGSGGKMFTMSKAIHDMEAYTKLTDQIFEQILYSSSSDLAEAREILKKITCRRLYKFVYQTKDELDKVIPKDELKDDNIIVDAIEMDWGKKEKNPMDEVYIYKKGEPDKAFKIPRDQVTNSLLPRKFGEQWIRFYHRTTNDAAVLKRIVEWCKIHHIPGPQDEDEIPPEDN</sequence>
<dbReference type="FunFam" id="1.10.3210.10:FF:000015">
    <property type="entry name" value="Deoxynucleoside triphosphate triphosphohydrolase SAMHD1"/>
    <property type="match status" value="1"/>
</dbReference>
<comment type="caution">
    <text evidence="3">The sequence shown here is derived from an EMBL/GenBank/DDBJ whole genome shotgun (WGS) entry which is preliminary data.</text>
</comment>
<accession>A0ABD0Y3P4</accession>
<dbReference type="PROSITE" id="PS51831">
    <property type="entry name" value="HD"/>
    <property type="match status" value="1"/>
</dbReference>
<dbReference type="EMBL" id="JAGEUA010000001">
    <property type="protein sequence ID" value="KAL1021606.1"/>
    <property type="molecule type" value="Genomic_DNA"/>
</dbReference>
<comment type="similarity">
    <text evidence="1">Belongs to the SAMHD1 family.</text>
</comment>
<dbReference type="CDD" id="cd00077">
    <property type="entry name" value="HDc"/>
    <property type="match status" value="1"/>
</dbReference>
<evidence type="ECO:0000256" key="1">
    <source>
        <dbReference type="ARBA" id="ARBA00005776"/>
    </source>
</evidence>
<dbReference type="InterPro" id="IPR050135">
    <property type="entry name" value="dGTPase-like"/>
</dbReference>
<evidence type="ECO:0000313" key="4">
    <source>
        <dbReference type="Proteomes" id="UP001557470"/>
    </source>
</evidence>
<dbReference type="Gene3D" id="3.30.70.2760">
    <property type="match status" value="1"/>
</dbReference>
<feature type="domain" description="HD" evidence="2">
    <location>
        <begin position="51"/>
        <end position="198"/>
    </location>
</feature>
<dbReference type="AlphaFoldDB" id="A0ABD0Y3P4"/>
<dbReference type="Gene3D" id="1.10.3210.10">
    <property type="entry name" value="Hypothetical protein af1432"/>
    <property type="match status" value="1"/>
</dbReference>
<reference evidence="3 4" key="1">
    <citation type="submission" date="2024-06" db="EMBL/GenBank/DDBJ databases">
        <authorList>
            <person name="Pan Q."/>
            <person name="Wen M."/>
            <person name="Jouanno E."/>
            <person name="Zahm M."/>
            <person name="Klopp C."/>
            <person name="Cabau C."/>
            <person name="Louis A."/>
            <person name="Berthelot C."/>
            <person name="Parey E."/>
            <person name="Roest Crollius H."/>
            <person name="Montfort J."/>
            <person name="Robinson-Rechavi M."/>
            <person name="Bouchez O."/>
            <person name="Lampietro C."/>
            <person name="Lopez Roques C."/>
            <person name="Donnadieu C."/>
            <person name="Postlethwait J."/>
            <person name="Bobe J."/>
            <person name="Verreycken H."/>
            <person name="Guiguen Y."/>
        </authorList>
    </citation>
    <scope>NUCLEOTIDE SEQUENCE [LARGE SCALE GENOMIC DNA]</scope>
    <source>
        <strain evidence="3">Up_M1</strain>
        <tissue evidence="3">Testis</tissue>
    </source>
</reference>
<proteinExistence type="inferred from homology"/>
<evidence type="ECO:0000313" key="3">
    <source>
        <dbReference type="EMBL" id="KAL1021606.1"/>
    </source>
</evidence>
<dbReference type="InterPro" id="IPR003607">
    <property type="entry name" value="HD/PDEase_dom"/>
</dbReference>
<dbReference type="Proteomes" id="UP001557470">
    <property type="component" value="Unassembled WGS sequence"/>
</dbReference>
<dbReference type="SUPFAM" id="SSF109604">
    <property type="entry name" value="HD-domain/PDEase-like"/>
    <property type="match status" value="1"/>
</dbReference>
<gene>
    <name evidence="3" type="ORF">UPYG_G00015470</name>
</gene>